<dbReference type="OrthoDB" id="128308at2759"/>
<comment type="similarity">
    <text evidence="4">Belongs to the RTC4 family.</text>
</comment>
<dbReference type="VEuPathDB" id="FungiDB:EMCG_02734"/>
<evidence type="ECO:0000256" key="3">
    <source>
        <dbReference type="ARBA" id="ARBA00004496"/>
    </source>
</evidence>
<dbReference type="PANTHER" id="PTHR41391">
    <property type="entry name" value="RESTRICTION OF TELOMERE CAPPING PROTEIN 4"/>
    <property type="match status" value="1"/>
</dbReference>
<evidence type="ECO:0000256" key="2">
    <source>
        <dbReference type="ARBA" id="ARBA00004123"/>
    </source>
</evidence>
<dbReference type="GO" id="GO:0005634">
    <property type="term" value="C:nucleus"/>
    <property type="evidence" value="ECO:0007669"/>
    <property type="project" value="UniProtKB-SubCell"/>
</dbReference>
<evidence type="ECO:0000256" key="1">
    <source>
        <dbReference type="ARBA" id="ARBA00002738"/>
    </source>
</evidence>
<keyword evidence="7" id="KW-0539">Nucleus</keyword>
<reference evidence="10" key="1">
    <citation type="journal article" date="2015" name="PLoS Genet.">
        <title>The dynamic genome and transcriptome of the human fungal pathogen Blastomyces and close relative Emmonsia.</title>
        <authorList>
            <person name="Munoz J.F."/>
            <person name="Gauthier G.M."/>
            <person name="Desjardins C.A."/>
            <person name="Gallo J.E."/>
            <person name="Holder J."/>
            <person name="Sullivan T.D."/>
            <person name="Marty A.J."/>
            <person name="Carmen J.C."/>
            <person name="Chen Z."/>
            <person name="Ding L."/>
            <person name="Gujja S."/>
            <person name="Magrini V."/>
            <person name="Misas E."/>
            <person name="Mitreva M."/>
            <person name="Priest M."/>
            <person name="Saif S."/>
            <person name="Whiston E.A."/>
            <person name="Young S."/>
            <person name="Zeng Q."/>
            <person name="Goldman W.E."/>
            <person name="Mardis E.R."/>
            <person name="Taylor J.W."/>
            <person name="McEwen J.G."/>
            <person name="Clay O.K."/>
            <person name="Klein B.S."/>
            <person name="Cuomo C.A."/>
        </authorList>
    </citation>
    <scope>NUCLEOTIDE SEQUENCE [LARGE SCALE GENOMIC DNA]</scope>
    <source>
        <strain evidence="10">UAMH 3008</strain>
    </source>
</reference>
<accession>A0A0G2J146</accession>
<gene>
    <name evidence="9" type="ORF">EMCG_02734</name>
</gene>
<comment type="function">
    <text evidence="1">May be involved in a process influencing telomere capping.</text>
</comment>
<sequence>MLHKAGYYGSRGDAVLLDHVMLHFGPHLGDMVVTEPLVANYDILAYAHEALVPELLLLLVKEDLNISEADAARLIDESTEIGDIINEEE</sequence>
<evidence type="ECO:0000259" key="8">
    <source>
        <dbReference type="SMART" id="SM01312"/>
    </source>
</evidence>
<dbReference type="InterPro" id="IPR039024">
    <property type="entry name" value="RTC4"/>
</dbReference>
<evidence type="ECO:0000256" key="6">
    <source>
        <dbReference type="ARBA" id="ARBA00022490"/>
    </source>
</evidence>
<proteinExistence type="inferred from homology"/>
<keyword evidence="6" id="KW-0963">Cytoplasm</keyword>
<comment type="subcellular location">
    <subcellularLocation>
        <location evidence="3">Cytoplasm</location>
    </subcellularLocation>
    <subcellularLocation>
        <location evidence="2">Nucleus</location>
    </subcellularLocation>
</comment>
<comment type="caution">
    <text evidence="9">The sequence shown here is derived from an EMBL/GenBank/DDBJ whole genome shotgun (WGS) entry which is preliminary data.</text>
</comment>
<dbReference type="InterPro" id="IPR028094">
    <property type="entry name" value="RTC4_C"/>
</dbReference>
<evidence type="ECO:0000313" key="10">
    <source>
        <dbReference type="Proteomes" id="UP000034164"/>
    </source>
</evidence>
<dbReference type="Proteomes" id="UP000034164">
    <property type="component" value="Unassembled WGS sequence"/>
</dbReference>
<feature type="domain" description="Restriction of telomere capping protein 4 C-terminal" evidence="8">
    <location>
        <begin position="1"/>
        <end position="88"/>
    </location>
</feature>
<organism evidence="9 10">
    <name type="scientific">[Emmonsia] crescens</name>
    <dbReference type="NCBI Taxonomy" id="73230"/>
    <lineage>
        <taxon>Eukaryota</taxon>
        <taxon>Fungi</taxon>
        <taxon>Dikarya</taxon>
        <taxon>Ascomycota</taxon>
        <taxon>Pezizomycotina</taxon>
        <taxon>Eurotiomycetes</taxon>
        <taxon>Eurotiomycetidae</taxon>
        <taxon>Onygenales</taxon>
        <taxon>Ajellomycetaceae</taxon>
        <taxon>Emergomyces</taxon>
    </lineage>
</organism>
<name>A0A0G2J146_9EURO</name>
<dbReference type="GO" id="GO:0005737">
    <property type="term" value="C:cytoplasm"/>
    <property type="evidence" value="ECO:0007669"/>
    <property type="project" value="UniProtKB-SubCell"/>
</dbReference>
<evidence type="ECO:0000256" key="4">
    <source>
        <dbReference type="ARBA" id="ARBA00009461"/>
    </source>
</evidence>
<dbReference type="SMART" id="SM01312">
    <property type="entry name" value="RTC4"/>
    <property type="match status" value="1"/>
</dbReference>
<dbReference type="AlphaFoldDB" id="A0A0G2J146"/>
<protein>
    <recommendedName>
        <fullName evidence="5">Restriction of telomere capping protein 4</fullName>
    </recommendedName>
</protein>
<evidence type="ECO:0000256" key="7">
    <source>
        <dbReference type="ARBA" id="ARBA00023242"/>
    </source>
</evidence>
<dbReference type="EMBL" id="LCZI01001017">
    <property type="protein sequence ID" value="KKZ62889.1"/>
    <property type="molecule type" value="Genomic_DNA"/>
</dbReference>
<dbReference type="Pfam" id="PF14474">
    <property type="entry name" value="RTC4"/>
    <property type="match status" value="1"/>
</dbReference>
<dbReference type="PANTHER" id="PTHR41391:SF1">
    <property type="entry name" value="RESTRICTION OF TELOMERE CAPPING PROTEIN 4"/>
    <property type="match status" value="1"/>
</dbReference>
<evidence type="ECO:0000256" key="5">
    <source>
        <dbReference type="ARBA" id="ARBA00015162"/>
    </source>
</evidence>
<evidence type="ECO:0000313" key="9">
    <source>
        <dbReference type="EMBL" id="KKZ62889.1"/>
    </source>
</evidence>